<evidence type="ECO:0000256" key="2">
    <source>
        <dbReference type="ARBA" id="ARBA00022833"/>
    </source>
</evidence>
<dbReference type="GO" id="GO:0007200">
    <property type="term" value="P:phospholipase C-activating G protein-coupled receptor signaling pathway"/>
    <property type="evidence" value="ECO:0007669"/>
    <property type="project" value="TreeGrafter"/>
</dbReference>
<dbReference type="GO" id="GO:0008270">
    <property type="term" value="F:zinc ion binding"/>
    <property type="evidence" value="ECO:0007669"/>
    <property type="project" value="UniProtKB-KW"/>
</dbReference>
<protein>
    <recommendedName>
        <fullName evidence="3">Phorbol-ester/DAG-type domain-containing protein</fullName>
    </recommendedName>
</protein>
<dbReference type="PANTHER" id="PTHR22968">
    <property type="entry name" value="PROTEIN KINASE C, MU"/>
    <property type="match status" value="1"/>
</dbReference>
<dbReference type="PRINTS" id="PR00008">
    <property type="entry name" value="DAGPEDOMAIN"/>
</dbReference>
<evidence type="ECO:0000259" key="3">
    <source>
        <dbReference type="PROSITE" id="PS50081"/>
    </source>
</evidence>
<dbReference type="SMART" id="SM00109">
    <property type="entry name" value="C1"/>
    <property type="match status" value="1"/>
</dbReference>
<dbReference type="SUPFAM" id="SSF57889">
    <property type="entry name" value="Cysteine-rich domain"/>
    <property type="match status" value="2"/>
</dbReference>
<dbReference type="InterPro" id="IPR020454">
    <property type="entry name" value="DAG/PE-bd"/>
</dbReference>
<dbReference type="EMBL" id="CAEY01001798">
    <property type="status" value="NOT_ANNOTATED_CDS"/>
    <property type="molecule type" value="Genomic_DNA"/>
</dbReference>
<dbReference type="PANTHER" id="PTHR22968:SF14">
    <property type="entry name" value="PROTEIN KINASE C"/>
    <property type="match status" value="1"/>
</dbReference>
<evidence type="ECO:0000313" key="4">
    <source>
        <dbReference type="EnsemblMetazoa" id="tetur06g02350.1"/>
    </source>
</evidence>
<accession>T1K702</accession>
<dbReference type="HOGENOM" id="CLU_119694_0_0_1"/>
<name>T1K702_TETUR</name>
<dbReference type="GO" id="GO:0004674">
    <property type="term" value="F:protein serine/threonine kinase activity"/>
    <property type="evidence" value="ECO:0007669"/>
    <property type="project" value="UniProtKB-KW"/>
</dbReference>
<keyword evidence="5" id="KW-1185">Reference proteome</keyword>
<dbReference type="InterPro" id="IPR002219">
    <property type="entry name" value="PKC_DAG/PE"/>
</dbReference>
<proteinExistence type="predicted"/>
<feature type="domain" description="Phorbol-ester/DAG-type" evidence="3">
    <location>
        <begin position="18"/>
        <end position="68"/>
    </location>
</feature>
<reference evidence="4" key="2">
    <citation type="submission" date="2015-06" db="UniProtKB">
        <authorList>
            <consortium name="EnsemblMetazoa"/>
        </authorList>
    </citation>
    <scope>IDENTIFICATION</scope>
</reference>
<keyword evidence="2" id="KW-0862">Zinc</keyword>
<dbReference type="GO" id="GO:0035556">
    <property type="term" value="P:intracellular signal transduction"/>
    <property type="evidence" value="ECO:0007669"/>
    <property type="project" value="TreeGrafter"/>
</dbReference>
<dbReference type="EnsemblMetazoa" id="tetur06g02350.1">
    <property type="protein sequence ID" value="tetur06g02350.1"/>
    <property type="gene ID" value="tetur06g02350"/>
</dbReference>
<dbReference type="Gene3D" id="3.30.60.20">
    <property type="match status" value="2"/>
</dbReference>
<keyword evidence="1" id="KW-0479">Metal-binding</keyword>
<dbReference type="InterPro" id="IPR046349">
    <property type="entry name" value="C1-like_sf"/>
</dbReference>
<evidence type="ECO:0000256" key="1">
    <source>
        <dbReference type="ARBA" id="ARBA00022723"/>
    </source>
</evidence>
<reference evidence="5" key="1">
    <citation type="submission" date="2011-08" db="EMBL/GenBank/DDBJ databases">
        <authorList>
            <person name="Rombauts S."/>
        </authorList>
    </citation>
    <scope>NUCLEOTIDE SEQUENCE</scope>
    <source>
        <strain evidence="5">London</strain>
    </source>
</reference>
<dbReference type="GO" id="GO:0016020">
    <property type="term" value="C:membrane"/>
    <property type="evidence" value="ECO:0007669"/>
    <property type="project" value="UniProtKB-SubCell"/>
</dbReference>
<sequence length="134" mass="14904">MAEPVILIMPSKIHSVAGHQFKATLLTSPTFCSHCHGFIYGLGKQGYQCKGCFCVVHKRCHIAVKSRCKFGETNQDLPNEDQQDIGKSHTRTYMLPIVCNCGSILGGIVHQGFKCKDCGANVRRKGRKYFPIKC</sequence>
<dbReference type="Proteomes" id="UP000015104">
    <property type="component" value="Unassembled WGS sequence"/>
</dbReference>
<dbReference type="GO" id="GO:0005829">
    <property type="term" value="C:cytosol"/>
    <property type="evidence" value="ECO:0007669"/>
    <property type="project" value="TreeGrafter"/>
</dbReference>
<organism evidence="4 5">
    <name type="scientific">Tetranychus urticae</name>
    <name type="common">Two-spotted spider mite</name>
    <dbReference type="NCBI Taxonomy" id="32264"/>
    <lineage>
        <taxon>Eukaryota</taxon>
        <taxon>Metazoa</taxon>
        <taxon>Ecdysozoa</taxon>
        <taxon>Arthropoda</taxon>
        <taxon>Chelicerata</taxon>
        <taxon>Arachnida</taxon>
        <taxon>Acari</taxon>
        <taxon>Acariformes</taxon>
        <taxon>Trombidiformes</taxon>
        <taxon>Prostigmata</taxon>
        <taxon>Eleutherengona</taxon>
        <taxon>Raphignathae</taxon>
        <taxon>Tetranychoidea</taxon>
        <taxon>Tetranychidae</taxon>
        <taxon>Tetranychus</taxon>
    </lineage>
</organism>
<dbReference type="eggNOG" id="KOG0696">
    <property type="taxonomic scope" value="Eukaryota"/>
</dbReference>
<dbReference type="AlphaFoldDB" id="T1K702"/>
<dbReference type="PROSITE" id="PS00479">
    <property type="entry name" value="ZF_DAG_PE_1"/>
    <property type="match status" value="1"/>
</dbReference>
<evidence type="ECO:0000313" key="5">
    <source>
        <dbReference type="Proteomes" id="UP000015104"/>
    </source>
</evidence>
<dbReference type="PROSITE" id="PS50081">
    <property type="entry name" value="ZF_DAG_PE_2"/>
    <property type="match status" value="1"/>
</dbReference>
<dbReference type="Pfam" id="PF00130">
    <property type="entry name" value="C1_1"/>
    <property type="match status" value="1"/>
</dbReference>
<dbReference type="STRING" id="32264.T1K702"/>